<evidence type="ECO:0000256" key="1">
    <source>
        <dbReference type="ARBA" id="ARBA00022485"/>
    </source>
</evidence>
<evidence type="ECO:0000313" key="8">
    <source>
        <dbReference type="Proteomes" id="UP000669239"/>
    </source>
</evidence>
<evidence type="ECO:0000259" key="5">
    <source>
        <dbReference type="PROSITE" id="PS51379"/>
    </source>
</evidence>
<dbReference type="Gene3D" id="3.30.70.20">
    <property type="match status" value="2"/>
</dbReference>
<keyword evidence="8" id="KW-1185">Reference proteome</keyword>
<feature type="domain" description="4Fe-4S ferredoxin-type" evidence="5">
    <location>
        <begin position="3"/>
        <end position="33"/>
    </location>
</feature>
<keyword evidence="2" id="KW-0479">Metal-binding</keyword>
<dbReference type="InterPro" id="IPR017900">
    <property type="entry name" value="4Fe4S_Fe_S_CS"/>
</dbReference>
<accession>A0AAX1SCD6</accession>
<dbReference type="PROSITE" id="PS51379">
    <property type="entry name" value="4FE4S_FER_2"/>
    <property type="match status" value="3"/>
</dbReference>
<evidence type="ECO:0000256" key="4">
    <source>
        <dbReference type="ARBA" id="ARBA00023014"/>
    </source>
</evidence>
<comment type="caution">
    <text evidence="6">The sequence shown here is derived from an EMBL/GenBank/DDBJ whole genome shotgun (WGS) entry which is preliminary data.</text>
</comment>
<keyword evidence="3" id="KW-0408">Iron</keyword>
<dbReference type="InterPro" id="IPR050954">
    <property type="entry name" value="ET_IronSulfur_Cluster-Binding"/>
</dbReference>
<dbReference type="EMBL" id="JAAITT010000071">
    <property type="protein sequence ID" value="NSJ52416.1"/>
    <property type="molecule type" value="Genomic_DNA"/>
</dbReference>
<evidence type="ECO:0000256" key="3">
    <source>
        <dbReference type="ARBA" id="ARBA00023004"/>
    </source>
</evidence>
<reference evidence="7" key="2">
    <citation type="submission" date="2020-02" db="EMBL/GenBank/DDBJ databases">
        <authorList>
            <person name="Littmann E."/>
            <person name="Sorbara M."/>
        </authorList>
    </citation>
    <scope>NUCLEOTIDE SEQUENCE</scope>
    <source>
        <strain evidence="7">MSK.1.17</strain>
    </source>
</reference>
<keyword evidence="1" id="KW-0004">4Fe-4S</keyword>
<dbReference type="AlphaFoldDB" id="A0AAX1SCD6"/>
<evidence type="ECO:0000313" key="6">
    <source>
        <dbReference type="EMBL" id="MCG4749221.1"/>
    </source>
</evidence>
<dbReference type="PROSITE" id="PS00198">
    <property type="entry name" value="4FE4S_FER_1"/>
    <property type="match status" value="1"/>
</dbReference>
<dbReference type="RefSeq" id="WP_117563455.1">
    <property type="nucleotide sequence ID" value="NZ_JAAITT010000071.1"/>
</dbReference>
<dbReference type="Proteomes" id="UP001299608">
    <property type="component" value="Unassembled WGS sequence"/>
</dbReference>
<dbReference type="Proteomes" id="UP000669239">
    <property type="component" value="Unassembled WGS sequence"/>
</dbReference>
<dbReference type="PANTHER" id="PTHR43177">
    <property type="entry name" value="PROTEIN NRFC"/>
    <property type="match status" value="1"/>
</dbReference>
<dbReference type="InterPro" id="IPR017896">
    <property type="entry name" value="4Fe4S_Fe-S-bd"/>
</dbReference>
<gene>
    <name evidence="7" type="ORF">G5B36_27585</name>
    <name evidence="6" type="ORF">L0N08_27820</name>
</gene>
<evidence type="ECO:0000313" key="7">
    <source>
        <dbReference type="EMBL" id="NSJ52416.1"/>
    </source>
</evidence>
<organism evidence="6 9">
    <name type="scientific">Enterocloster aldenensis</name>
    <dbReference type="NCBI Taxonomy" id="358742"/>
    <lineage>
        <taxon>Bacteria</taxon>
        <taxon>Bacillati</taxon>
        <taxon>Bacillota</taxon>
        <taxon>Clostridia</taxon>
        <taxon>Lachnospirales</taxon>
        <taxon>Lachnospiraceae</taxon>
        <taxon>Enterocloster</taxon>
    </lineage>
</organism>
<dbReference type="Pfam" id="PF13247">
    <property type="entry name" value="Fer4_11"/>
    <property type="match status" value="1"/>
</dbReference>
<reference evidence="6" key="3">
    <citation type="submission" date="2022-01" db="EMBL/GenBank/DDBJ databases">
        <title>Collection of gut derived symbiotic bacterial strains cultured from healthy donors.</title>
        <authorList>
            <person name="Lin H."/>
            <person name="Kohout C."/>
            <person name="Waligurski E."/>
            <person name="Pamer E.G."/>
        </authorList>
    </citation>
    <scope>NUCLEOTIDE SEQUENCE</scope>
    <source>
        <strain evidence="6">DFI.6.55</strain>
    </source>
</reference>
<evidence type="ECO:0000313" key="9">
    <source>
        <dbReference type="Proteomes" id="UP001299608"/>
    </source>
</evidence>
<keyword evidence="4" id="KW-0411">Iron-sulfur</keyword>
<dbReference type="GO" id="GO:0051539">
    <property type="term" value="F:4 iron, 4 sulfur cluster binding"/>
    <property type="evidence" value="ECO:0007669"/>
    <property type="project" value="UniProtKB-KW"/>
</dbReference>
<protein>
    <submittedName>
        <fullName evidence="6">4Fe-4S binding protein</fullName>
    </submittedName>
    <submittedName>
        <fullName evidence="7">Dimethylsulfoxide reductase</fullName>
    </submittedName>
</protein>
<dbReference type="EMBL" id="JAKNGE010000056">
    <property type="protein sequence ID" value="MCG4749221.1"/>
    <property type="molecule type" value="Genomic_DNA"/>
</dbReference>
<name>A0AAX1SCD6_9FIRM</name>
<dbReference type="GO" id="GO:0046872">
    <property type="term" value="F:metal ion binding"/>
    <property type="evidence" value="ECO:0007669"/>
    <property type="project" value="UniProtKB-KW"/>
</dbReference>
<reference evidence="7 8" key="1">
    <citation type="journal article" date="2020" name="Cell Host Microbe">
        <title>Functional and Genomic Variation between Human-Derived Isolates of Lachnospiraceae Reveals Inter- and Intra-Species Diversity.</title>
        <authorList>
            <person name="Sorbara M.T."/>
            <person name="Littmann E.R."/>
            <person name="Fontana E."/>
            <person name="Moody T.U."/>
            <person name="Kohout C.E."/>
            <person name="Gjonbalaj M."/>
            <person name="Eaton V."/>
            <person name="Seok R."/>
            <person name="Leiner I.M."/>
            <person name="Pamer E.G."/>
        </authorList>
    </citation>
    <scope>NUCLEOTIDE SEQUENCE [LARGE SCALE GENOMIC DNA]</scope>
    <source>
        <strain evidence="7 8">MSK.1.17</strain>
    </source>
</reference>
<feature type="domain" description="4Fe-4S ferredoxin-type" evidence="5">
    <location>
        <begin position="83"/>
        <end position="112"/>
    </location>
</feature>
<proteinExistence type="predicted"/>
<sequence>MKRYIDLDLEKCSACGACAVACMDQNDIDIQTEIPFRHVFMADKNGIHGKEPIYASLACMHCSDAPCVISCPVGCLSKDGDTGFTLYDNTNCIGCHSCAMACPFGVPSFNRMGKMQKCDGCIERQLHGMEPACTRVCPTGALKCYTEEEYEAARIEKSVKKVLDAL</sequence>
<dbReference type="PANTHER" id="PTHR43177:SF3">
    <property type="entry name" value="PROTEIN NRFC HOMOLOG"/>
    <property type="match status" value="1"/>
</dbReference>
<dbReference type="SUPFAM" id="SSF54862">
    <property type="entry name" value="4Fe-4S ferredoxins"/>
    <property type="match status" value="1"/>
</dbReference>
<evidence type="ECO:0000256" key="2">
    <source>
        <dbReference type="ARBA" id="ARBA00022723"/>
    </source>
</evidence>
<feature type="domain" description="4Fe-4S ferredoxin-type" evidence="5">
    <location>
        <begin position="50"/>
        <end position="81"/>
    </location>
</feature>